<dbReference type="InterPro" id="IPR000571">
    <property type="entry name" value="Znf_CCCH"/>
</dbReference>
<feature type="compositionally biased region" description="Basic and acidic residues" evidence="5">
    <location>
        <begin position="440"/>
        <end position="453"/>
    </location>
</feature>
<dbReference type="EMBL" id="MCOG01000073">
    <property type="protein sequence ID" value="ORY56494.1"/>
    <property type="molecule type" value="Genomic_DNA"/>
</dbReference>
<keyword evidence="8" id="KW-1185">Reference proteome</keyword>
<evidence type="ECO:0000259" key="6">
    <source>
        <dbReference type="PROSITE" id="PS50103"/>
    </source>
</evidence>
<evidence type="ECO:0000256" key="2">
    <source>
        <dbReference type="ARBA" id="ARBA00022771"/>
    </source>
</evidence>
<feature type="compositionally biased region" description="Basic and acidic residues" evidence="5">
    <location>
        <begin position="599"/>
        <end position="626"/>
    </location>
</feature>
<feature type="compositionally biased region" description="Low complexity" evidence="5">
    <location>
        <begin position="722"/>
        <end position="740"/>
    </location>
</feature>
<feature type="domain" description="C3H1-type" evidence="6">
    <location>
        <begin position="664"/>
        <end position="691"/>
    </location>
</feature>
<feature type="zinc finger region" description="C3H1-type" evidence="4">
    <location>
        <begin position="824"/>
        <end position="851"/>
    </location>
</feature>
<dbReference type="GO" id="GO:0008270">
    <property type="term" value="F:zinc ion binding"/>
    <property type="evidence" value="ECO:0007669"/>
    <property type="project" value="UniProtKB-KW"/>
</dbReference>
<evidence type="ECO:0000256" key="1">
    <source>
        <dbReference type="ARBA" id="ARBA00022723"/>
    </source>
</evidence>
<dbReference type="SMART" id="SM00356">
    <property type="entry name" value="ZnF_C3H1"/>
    <property type="match status" value="3"/>
</dbReference>
<feature type="compositionally biased region" description="Low complexity" evidence="5">
    <location>
        <begin position="559"/>
        <end position="574"/>
    </location>
</feature>
<evidence type="ECO:0000313" key="7">
    <source>
        <dbReference type="EMBL" id="ORY56494.1"/>
    </source>
</evidence>
<evidence type="ECO:0000256" key="4">
    <source>
        <dbReference type="PROSITE-ProRule" id="PRU00723"/>
    </source>
</evidence>
<organism evidence="7 8">
    <name type="scientific">Neocallimastix californiae</name>
    <dbReference type="NCBI Taxonomy" id="1754190"/>
    <lineage>
        <taxon>Eukaryota</taxon>
        <taxon>Fungi</taxon>
        <taxon>Fungi incertae sedis</taxon>
        <taxon>Chytridiomycota</taxon>
        <taxon>Chytridiomycota incertae sedis</taxon>
        <taxon>Neocallimastigomycetes</taxon>
        <taxon>Neocallimastigales</taxon>
        <taxon>Neocallimastigaceae</taxon>
        <taxon>Neocallimastix</taxon>
    </lineage>
</organism>
<feature type="region of interest" description="Disordered" evidence="5">
    <location>
        <begin position="433"/>
        <end position="455"/>
    </location>
</feature>
<evidence type="ECO:0000256" key="5">
    <source>
        <dbReference type="SAM" id="MobiDB-lite"/>
    </source>
</evidence>
<name>A0A1Y2DBH1_9FUNG</name>
<dbReference type="OrthoDB" id="2147635at2759"/>
<dbReference type="SUPFAM" id="SSF90229">
    <property type="entry name" value="CCCH zinc finger"/>
    <property type="match status" value="1"/>
</dbReference>
<comment type="caution">
    <text evidence="7">The sequence shown here is derived from an EMBL/GenBank/DDBJ whole genome shotgun (WGS) entry which is preliminary data.</text>
</comment>
<accession>A0A1Y2DBH1</accession>
<dbReference type="Gene3D" id="4.10.1000.10">
    <property type="entry name" value="Zinc finger, CCCH-type"/>
    <property type="match status" value="1"/>
</dbReference>
<sequence length="851" mass="97285">MSNSENEVKSGFSKALSLYNETISNTEENDFNNLFSTIVNNEEVNIKTWEIKDYVQFLKEIDPINKLRSNLDEKDQTTSNILPNLFISLVSVLQEVEANDIDNQIYNVVTKYLYDNTEGNIKDIVNYIIPNKKEDLNEKATAIITILISSIKALLDNKENGIKELFQNVLENVNQIEIGEGNDKTNNSEYLNFMLSLFSELFGDLELKKVIKILWEVTNGNTEQIAEYISYLLYEHQANQKEDEGAESKHFGLATRIVIEEYIVPVQQKKRRQLIRNRNKSNEASSNTVQTEEEAANADLNEIYSFIKQVLHYTCLDDDQNGYPKELALFFSSFEDFWEPDMIIKFMVKEINASNIEENYKEYYGPFLMDLADLMNWTNKQCESALLIITEGWKRKSRISLAKMMGLSLNDIKHLYSDCKDLTYNDNDYLSDSENANTNSEDHKGRRDRDFSKTKKPVVLSIRGSDFKRSFAKPLTNKDNLNNGNNKICRFYGTKNGCSKGKHCPFKHIQTNRSSYISRRLNHSIFSKTSSYGGGKFGNNSSRYHYGNSNMGSLKHKSSFQNSSNYRNSSFRNSNDIKNRMSNREPLIPSNDSMLKYGKKGDRDRDRDRDHHDKMDRPLGKKDLGFNHKLRKQASFMNTSSYRHQTPQEYKPIEAIDPALPQHNHSNICNFYNSPGGCDKGNNCKFLHINANSFNSNGPDNRHYDRYGRGSNRKSFNSYTKSYNGPSGYNSSYNNDGSMNKGHMMSKKPSRSMMRNADTSKPKPEFNNYKKGISGNDDGPKNANSNNATSSITIVNSSQQTNDALSTNAAAASNAIDETNESKLYSQTPCVFFSKEGKCKYGDTCKFLHAK</sequence>
<feature type="domain" description="C3H1-type" evidence="6">
    <location>
        <begin position="483"/>
        <end position="511"/>
    </location>
</feature>
<feature type="region of interest" description="Disordered" evidence="5">
    <location>
        <begin position="722"/>
        <end position="788"/>
    </location>
</feature>
<protein>
    <recommendedName>
        <fullName evidence="6">C3H1-type domain-containing protein</fullName>
    </recommendedName>
</protein>
<evidence type="ECO:0000256" key="3">
    <source>
        <dbReference type="ARBA" id="ARBA00022833"/>
    </source>
</evidence>
<dbReference type="Pfam" id="PF00642">
    <property type="entry name" value="zf-CCCH"/>
    <property type="match status" value="1"/>
</dbReference>
<feature type="domain" description="C3H1-type" evidence="6">
    <location>
        <begin position="824"/>
        <end position="851"/>
    </location>
</feature>
<feature type="zinc finger region" description="C3H1-type" evidence="4">
    <location>
        <begin position="664"/>
        <end position="691"/>
    </location>
</feature>
<feature type="zinc finger region" description="C3H1-type" evidence="4">
    <location>
        <begin position="483"/>
        <end position="511"/>
    </location>
</feature>
<reference evidence="7 8" key="1">
    <citation type="submission" date="2016-08" db="EMBL/GenBank/DDBJ databases">
        <title>A Parts List for Fungal Cellulosomes Revealed by Comparative Genomics.</title>
        <authorList>
            <consortium name="DOE Joint Genome Institute"/>
            <person name="Haitjema C.H."/>
            <person name="Gilmore S.P."/>
            <person name="Henske J.K."/>
            <person name="Solomon K.V."/>
            <person name="De Groot R."/>
            <person name="Kuo A."/>
            <person name="Mondo S.J."/>
            <person name="Salamov A.A."/>
            <person name="Labutti K."/>
            <person name="Zhao Z."/>
            <person name="Chiniquy J."/>
            <person name="Barry K."/>
            <person name="Brewer H.M."/>
            <person name="Purvine S.O."/>
            <person name="Wright A.T."/>
            <person name="Boxma B."/>
            <person name="Van Alen T."/>
            <person name="Hackstein J.H."/>
            <person name="Baker S.E."/>
            <person name="Grigoriev I.V."/>
            <person name="O'Malley M.A."/>
        </authorList>
    </citation>
    <scope>NUCLEOTIDE SEQUENCE [LARGE SCALE GENOMIC DNA]</scope>
    <source>
        <strain evidence="7 8">G1</strain>
    </source>
</reference>
<gene>
    <name evidence="7" type="ORF">LY90DRAFT_506745</name>
</gene>
<proteinExistence type="predicted"/>
<dbReference type="Proteomes" id="UP000193920">
    <property type="component" value="Unassembled WGS sequence"/>
</dbReference>
<dbReference type="Pfam" id="PF14608">
    <property type="entry name" value="zf-CCCH_2"/>
    <property type="match status" value="2"/>
</dbReference>
<keyword evidence="1 4" id="KW-0479">Metal-binding</keyword>
<feature type="region of interest" description="Disordered" evidence="5">
    <location>
        <begin position="548"/>
        <end position="628"/>
    </location>
</feature>
<dbReference type="AlphaFoldDB" id="A0A1Y2DBH1"/>
<evidence type="ECO:0000313" key="8">
    <source>
        <dbReference type="Proteomes" id="UP000193920"/>
    </source>
</evidence>
<dbReference type="InterPro" id="IPR036855">
    <property type="entry name" value="Znf_CCCH_sf"/>
</dbReference>
<dbReference type="PROSITE" id="PS50103">
    <property type="entry name" value="ZF_C3H1"/>
    <property type="match status" value="3"/>
</dbReference>
<keyword evidence="2 4" id="KW-0863">Zinc-finger</keyword>
<keyword evidence="3 4" id="KW-0862">Zinc</keyword>